<feature type="domain" description="Alpha/beta hydrolase fold-3" evidence="9">
    <location>
        <begin position="91"/>
        <end position="301"/>
    </location>
</feature>
<dbReference type="EMBL" id="KE148185">
    <property type="protein sequence ID" value="EPE02168.1"/>
    <property type="molecule type" value="Genomic_DNA"/>
</dbReference>
<dbReference type="SUPFAM" id="SSF47203">
    <property type="entry name" value="Acyl-CoA dehydrogenase C-terminal domain-like"/>
    <property type="match status" value="1"/>
</dbReference>
<keyword evidence="5" id="KW-0560">Oxidoreductase</keyword>
<sequence length="1023" mass="112108">MPLDFDPEYKRVLEPLLPLLAKRKNVPMTVENLISGRKTREMVLVTAFAQTPDVSTVGQTLYHATAPDGYKVPVLHFYEKTLDKLSKGPALLHIHGGGMSVGSPQLQAKPTAQMTEDNNVQIFSVDYRLAPEHTQDTLTGDCYAALLWLHEHADELGVDKARIGVFGESAGGGLAAGLAILARDKKLSPPLAKQILVYPMLDDRNVVKNPAVEPFVLWSTQDNIVAWEAYSGIPFEKRTDDNTSPYWSPARLKSFEGLPPTYIDVGTLDIFCQEDIAYASQLLAANVQTELHVYPGVPHAFEVLAPNISATHLTVWEWSAKHSRLYKQPRDQIAGYTDAITGERLDFLDVKEHAAHLSTALVKKHGLQPGDTVMVLSPNSIWYPLLERLIHAGAKYGRRGKTPIFWVPEGCTNDICGFLDFSSGTTGLPKAEKATSSTPPLPHGLVRFLNCPIANNEECAMLPKFSIEAFLQAAVDHNITDFTLIPSIVTCLVRDAIVNKFDLRVYFPPKSTSYKYANMSGIVLPSTQLEVVDIDTGKELGVDGVGDIWARGHQIAIGYLNNPTATAENFRQDGYLRTASSNGNMSNSVVVPFSEPPWLSGLPSPFYDESHRKWQKACRAFVDHHLAASILEWEKAGEVPEHIFNTFSKHNMLIPNLPAPLPVRLLKSMGIHELLSGLKVEDFDYFHFSIYTQELHRLGVGGPISSLATGMAYGMPPIITYGSKELQERFLPALIRGEKRICIAITEPDAGSDVANIITTAVKSKCGKFYIVNGEKKWITNGVWSQYATMAVRTGGPGPGGLSLLVVPLLGQKGITMRRIKTGGGSTSGTTYIDLEDVEVPVENLVGEEGSGMKMITKNFNHERLSIAVGVCRTARVALSSAFSYVLKREAFGAPLMSQAVVRNRLARAGAELESLSAWLEQLVYLMTKLEKEEANVELGGQMALVKAKAGLVINECADCAVLLFGGLGYTQTGQGELVEQIYREVPAARIPGGSEDVMLDLAVRQMVKNYQAKTKALGRQKI</sequence>
<dbReference type="OrthoDB" id="10254877at2759"/>
<dbReference type="Proteomes" id="UP000016923">
    <property type="component" value="Unassembled WGS sequence"/>
</dbReference>
<evidence type="ECO:0000313" key="10">
    <source>
        <dbReference type="EMBL" id="EPE02168.1"/>
    </source>
</evidence>
<dbReference type="Gene3D" id="1.10.540.10">
    <property type="entry name" value="Acyl-CoA dehydrogenase/oxidase, N-terminal domain"/>
    <property type="match status" value="1"/>
</dbReference>
<dbReference type="Gene3D" id="2.40.110.10">
    <property type="entry name" value="Butyryl-CoA Dehydrogenase, subunit A, domain 2"/>
    <property type="match status" value="1"/>
</dbReference>
<feature type="domain" description="Acyl-CoA dehydrogenase/oxidase N-terminal" evidence="8">
    <location>
        <begin position="609"/>
        <end position="738"/>
    </location>
</feature>
<dbReference type="SUPFAM" id="SSF56645">
    <property type="entry name" value="Acyl-CoA dehydrogenase NM domain-like"/>
    <property type="match status" value="1"/>
</dbReference>
<evidence type="ECO:0000256" key="1">
    <source>
        <dbReference type="ARBA" id="ARBA00001974"/>
    </source>
</evidence>
<dbReference type="Pfam" id="PF02771">
    <property type="entry name" value="Acyl-CoA_dh_N"/>
    <property type="match status" value="1"/>
</dbReference>
<dbReference type="Gene3D" id="3.40.50.980">
    <property type="match status" value="2"/>
</dbReference>
<dbReference type="PROSITE" id="PS00455">
    <property type="entry name" value="AMP_BINDING"/>
    <property type="match status" value="1"/>
</dbReference>
<dbReference type="InterPro" id="IPR013786">
    <property type="entry name" value="AcylCoA_DH/ox_N"/>
</dbReference>
<evidence type="ECO:0000256" key="5">
    <source>
        <dbReference type="ARBA" id="ARBA00023002"/>
    </source>
</evidence>
<evidence type="ECO:0000259" key="9">
    <source>
        <dbReference type="Pfam" id="PF07859"/>
    </source>
</evidence>
<evidence type="ECO:0000256" key="4">
    <source>
        <dbReference type="ARBA" id="ARBA00022827"/>
    </source>
</evidence>
<dbReference type="Pfam" id="PF07859">
    <property type="entry name" value="Abhydrolase_3"/>
    <property type="match status" value="1"/>
</dbReference>
<keyword evidence="11" id="KW-1185">Reference proteome</keyword>
<evidence type="ECO:0000256" key="2">
    <source>
        <dbReference type="ARBA" id="ARBA00009347"/>
    </source>
</evidence>
<keyword evidence="3" id="KW-0285">Flavoprotein</keyword>
<dbReference type="InterPro" id="IPR009100">
    <property type="entry name" value="AcylCoA_DH/oxidase_NM_dom_sf"/>
</dbReference>
<dbReference type="InterPro" id="IPR037069">
    <property type="entry name" value="AcylCoA_DH/ox_N_sf"/>
</dbReference>
<dbReference type="VEuPathDB" id="FungiDB:F503_08475"/>
<dbReference type="InterPro" id="IPR036250">
    <property type="entry name" value="AcylCo_DH-like_C"/>
</dbReference>
<dbReference type="InterPro" id="IPR013094">
    <property type="entry name" value="AB_hydrolase_3"/>
</dbReference>
<dbReference type="STRING" id="1262450.S3C7J6"/>
<dbReference type="GO" id="GO:0033539">
    <property type="term" value="P:fatty acid beta-oxidation using acyl-CoA dehydrogenase"/>
    <property type="evidence" value="ECO:0007669"/>
    <property type="project" value="TreeGrafter"/>
</dbReference>
<reference evidence="10 11" key="1">
    <citation type="journal article" date="2013" name="BMC Genomics">
        <title>The genome and transcriptome of the pine saprophyte Ophiostoma piceae, and a comparison with the bark beetle-associated pine pathogen Grosmannia clavigera.</title>
        <authorList>
            <person name="Haridas S."/>
            <person name="Wang Y."/>
            <person name="Lim L."/>
            <person name="Massoumi Alamouti S."/>
            <person name="Jackman S."/>
            <person name="Docking R."/>
            <person name="Robertson G."/>
            <person name="Birol I."/>
            <person name="Bohlmann J."/>
            <person name="Breuil C."/>
        </authorList>
    </citation>
    <scope>NUCLEOTIDE SEQUENCE [LARGE SCALE GENOMIC DNA]</scope>
    <source>
        <strain evidence="10 11">UAMH 11346</strain>
    </source>
</reference>
<accession>S3C7J6</accession>
<evidence type="ECO:0000259" key="8">
    <source>
        <dbReference type="Pfam" id="PF02771"/>
    </source>
</evidence>
<evidence type="ECO:0000256" key="3">
    <source>
        <dbReference type="ARBA" id="ARBA00022630"/>
    </source>
</evidence>
<dbReference type="InterPro" id="IPR046373">
    <property type="entry name" value="Acyl-CoA_Oxase/DH_mid-dom_sf"/>
</dbReference>
<organism evidence="10 11">
    <name type="scientific">Ophiostoma piceae (strain UAMH 11346)</name>
    <name type="common">Sap stain fungus</name>
    <dbReference type="NCBI Taxonomy" id="1262450"/>
    <lineage>
        <taxon>Eukaryota</taxon>
        <taxon>Fungi</taxon>
        <taxon>Dikarya</taxon>
        <taxon>Ascomycota</taxon>
        <taxon>Pezizomycotina</taxon>
        <taxon>Sordariomycetes</taxon>
        <taxon>Sordariomycetidae</taxon>
        <taxon>Ophiostomatales</taxon>
        <taxon>Ophiostomataceae</taxon>
        <taxon>Ophiostoma</taxon>
    </lineage>
</organism>
<dbReference type="GO" id="GO:0016787">
    <property type="term" value="F:hydrolase activity"/>
    <property type="evidence" value="ECO:0007669"/>
    <property type="project" value="InterPro"/>
</dbReference>
<dbReference type="Pfam" id="PF02770">
    <property type="entry name" value="Acyl-CoA_dh_M"/>
    <property type="match status" value="1"/>
</dbReference>
<dbReference type="PANTHER" id="PTHR48083:SF15">
    <property type="entry name" value="ACYL-COA DEHYDROGENASE APDG"/>
    <property type="match status" value="1"/>
</dbReference>
<dbReference type="PANTHER" id="PTHR48083">
    <property type="entry name" value="MEDIUM-CHAIN SPECIFIC ACYL-COA DEHYDROGENASE, MITOCHONDRIAL-RELATED"/>
    <property type="match status" value="1"/>
</dbReference>
<dbReference type="InterPro" id="IPR009075">
    <property type="entry name" value="AcylCo_DH/oxidase_C"/>
</dbReference>
<dbReference type="eggNOG" id="KOG1176">
    <property type="taxonomic scope" value="Eukaryota"/>
</dbReference>
<feature type="domain" description="Acyl-CoA dehydrogenase/oxidase C-terminal" evidence="6">
    <location>
        <begin position="850"/>
        <end position="1007"/>
    </location>
</feature>
<dbReference type="Gene3D" id="1.20.140.10">
    <property type="entry name" value="Butyryl-CoA Dehydrogenase, subunit A, domain 3"/>
    <property type="match status" value="1"/>
</dbReference>
<dbReference type="InterPro" id="IPR020845">
    <property type="entry name" value="AMP-binding_CS"/>
</dbReference>
<dbReference type="eggNOG" id="KOG0141">
    <property type="taxonomic scope" value="Eukaryota"/>
</dbReference>
<dbReference type="SUPFAM" id="SSF53474">
    <property type="entry name" value="alpha/beta-Hydrolases"/>
    <property type="match status" value="1"/>
</dbReference>
<dbReference type="InterPro" id="IPR029058">
    <property type="entry name" value="AB_hydrolase_fold"/>
</dbReference>
<dbReference type="eggNOG" id="KOG1515">
    <property type="taxonomic scope" value="Eukaryota"/>
</dbReference>
<evidence type="ECO:0000313" key="11">
    <source>
        <dbReference type="Proteomes" id="UP000016923"/>
    </source>
</evidence>
<dbReference type="Gene3D" id="2.30.38.10">
    <property type="entry name" value="Luciferase, Domain 3"/>
    <property type="match status" value="1"/>
</dbReference>
<gene>
    <name evidence="10" type="ORF">F503_08475</name>
</gene>
<dbReference type="SUPFAM" id="SSF56801">
    <property type="entry name" value="Acetyl-CoA synthetase-like"/>
    <property type="match status" value="1"/>
</dbReference>
<dbReference type="GO" id="GO:0005737">
    <property type="term" value="C:cytoplasm"/>
    <property type="evidence" value="ECO:0007669"/>
    <property type="project" value="TreeGrafter"/>
</dbReference>
<protein>
    <submittedName>
        <fullName evidence="10">Acyl-dehydrogenase</fullName>
    </submittedName>
</protein>
<dbReference type="HOGENOM" id="CLU_295618_0_0_1"/>
<dbReference type="Gene3D" id="3.40.50.1820">
    <property type="entry name" value="alpha/beta hydrolase"/>
    <property type="match status" value="1"/>
</dbReference>
<dbReference type="InterPro" id="IPR050741">
    <property type="entry name" value="Acyl-CoA_dehydrogenase"/>
</dbReference>
<proteinExistence type="inferred from homology"/>
<comment type="cofactor">
    <cofactor evidence="1">
        <name>FAD</name>
        <dbReference type="ChEBI" id="CHEBI:57692"/>
    </cofactor>
</comment>
<evidence type="ECO:0000259" key="6">
    <source>
        <dbReference type="Pfam" id="PF00441"/>
    </source>
</evidence>
<dbReference type="Pfam" id="PF00441">
    <property type="entry name" value="Acyl-CoA_dh_1"/>
    <property type="match status" value="1"/>
</dbReference>
<dbReference type="GO" id="GO:0050660">
    <property type="term" value="F:flavin adenine dinucleotide binding"/>
    <property type="evidence" value="ECO:0007669"/>
    <property type="project" value="InterPro"/>
</dbReference>
<name>S3C7J6_OPHP1</name>
<feature type="domain" description="Acyl-CoA oxidase/dehydrogenase middle" evidence="7">
    <location>
        <begin position="742"/>
        <end position="838"/>
    </location>
</feature>
<evidence type="ECO:0000259" key="7">
    <source>
        <dbReference type="Pfam" id="PF02770"/>
    </source>
</evidence>
<dbReference type="InterPro" id="IPR006091">
    <property type="entry name" value="Acyl-CoA_Oxase/DH_mid-dom"/>
</dbReference>
<comment type="similarity">
    <text evidence="2">Belongs to the acyl-CoA dehydrogenase family.</text>
</comment>
<dbReference type="AlphaFoldDB" id="S3C7J6"/>
<keyword evidence="4" id="KW-0274">FAD</keyword>
<dbReference type="GO" id="GO:0003995">
    <property type="term" value="F:acyl-CoA dehydrogenase activity"/>
    <property type="evidence" value="ECO:0007669"/>
    <property type="project" value="TreeGrafter"/>
</dbReference>